<protein>
    <submittedName>
        <fullName evidence="2">Uncharacterized protein</fullName>
    </submittedName>
</protein>
<evidence type="ECO:0000313" key="3">
    <source>
        <dbReference type="Proteomes" id="UP000542111"/>
    </source>
</evidence>
<comment type="caution">
    <text evidence="2">The sequence shown here is derived from an EMBL/GenBank/DDBJ whole genome shotgun (WGS) entry which is preliminary data.</text>
</comment>
<sequence length="121" mass="13654">MKKATIPEENRSLSQGNITTPTPASKAPSKIARVLEHMLYDGSLIRFEAERLGDHCLHSTISSLANGYGLKFERQLERVPNHWGEPCTVTRYTLPDSERRRAVNVLLMLSKPLKQRQKVAA</sequence>
<evidence type="ECO:0000313" key="2">
    <source>
        <dbReference type="EMBL" id="NNA97561.1"/>
    </source>
</evidence>
<feature type="compositionally biased region" description="Basic and acidic residues" evidence="1">
    <location>
        <begin position="1"/>
        <end position="11"/>
    </location>
</feature>
<name>A0A7Y1QM71_9PSED</name>
<dbReference type="RefSeq" id="WP_169898416.1">
    <property type="nucleotide sequence ID" value="NZ_JAAQYP010000037.1"/>
</dbReference>
<gene>
    <name evidence="2" type="ORF">HBO33_20560</name>
</gene>
<dbReference type="Proteomes" id="UP000542111">
    <property type="component" value="Unassembled WGS sequence"/>
</dbReference>
<accession>A0A7Y1QM71</accession>
<feature type="compositionally biased region" description="Polar residues" evidence="1">
    <location>
        <begin position="12"/>
        <end position="23"/>
    </location>
</feature>
<dbReference type="EMBL" id="JAAQYP010000037">
    <property type="protein sequence ID" value="NNA97561.1"/>
    <property type="molecule type" value="Genomic_DNA"/>
</dbReference>
<reference evidence="2 3" key="1">
    <citation type="journal article" date="2020" name="Front. Microbiol.">
        <title>Genetic Organization of the aprX-lipA2 Operon Affects the Proteolytic Potential of Pseudomonas Species in Milk.</title>
        <authorList>
            <person name="Maier C."/>
            <person name="Huptas C."/>
            <person name="von Neubeck M."/>
            <person name="Scherer S."/>
            <person name="Wenning M."/>
            <person name="Lucking G."/>
        </authorList>
    </citation>
    <scope>NUCLEOTIDE SEQUENCE [LARGE SCALE GENOMIC DNA]</scope>
    <source>
        <strain evidence="2 3">G4779</strain>
    </source>
</reference>
<proteinExistence type="predicted"/>
<evidence type="ECO:0000256" key="1">
    <source>
        <dbReference type="SAM" id="MobiDB-lite"/>
    </source>
</evidence>
<organism evidence="2 3">
    <name type="scientific">Pseudomonas gessardii</name>
    <dbReference type="NCBI Taxonomy" id="78544"/>
    <lineage>
        <taxon>Bacteria</taxon>
        <taxon>Pseudomonadati</taxon>
        <taxon>Pseudomonadota</taxon>
        <taxon>Gammaproteobacteria</taxon>
        <taxon>Pseudomonadales</taxon>
        <taxon>Pseudomonadaceae</taxon>
        <taxon>Pseudomonas</taxon>
    </lineage>
</organism>
<dbReference type="AlphaFoldDB" id="A0A7Y1QM71"/>
<feature type="region of interest" description="Disordered" evidence="1">
    <location>
        <begin position="1"/>
        <end position="27"/>
    </location>
</feature>